<dbReference type="AlphaFoldDB" id="A0A1W1HGL5"/>
<gene>
    <name evidence="1" type="ORF">MTBBW1_350019</name>
</gene>
<dbReference type="Proteomes" id="UP000191931">
    <property type="component" value="Unassembled WGS sequence"/>
</dbReference>
<reference evidence="1 2" key="1">
    <citation type="submission" date="2017-03" db="EMBL/GenBank/DDBJ databases">
        <authorList>
            <person name="Afonso C.L."/>
            <person name="Miller P.J."/>
            <person name="Scott M.A."/>
            <person name="Spackman E."/>
            <person name="Goraichik I."/>
            <person name="Dimitrov K.M."/>
            <person name="Suarez D.L."/>
            <person name="Swayne D.E."/>
        </authorList>
    </citation>
    <scope>NUCLEOTIDE SEQUENCE [LARGE SCALE GENOMIC DNA]</scope>
    <source>
        <strain evidence="1">PRJEB14757</strain>
    </source>
</reference>
<sequence>MEKQQYHSGSQIEFGDMINMIKSFSISCHKESLWNEIGKILWSIERGRRKSKQHFFTYKKLPYFCKRIDAYLEENDNKRLEYSTILSERFLIGLKIQMVLHPVLLEKIGKMSQEFSHEKEVTGNRISRWELTRRDSQELAYFIKKNFGKNSVEISFLKELKHEVQEFLEERRILFLNRHQSIFKRSPDGKHCYFYQADEATKWRIMNEELFETGINYEDAFLPLQLEESLYKPHTLRFSNLYKILYPKTRSSMIVVRINDVISELEDIQGLLNKRKLY</sequence>
<evidence type="ECO:0000313" key="1">
    <source>
        <dbReference type="EMBL" id="SLM31528.1"/>
    </source>
</evidence>
<proteinExistence type="predicted"/>
<organism evidence="1 2">
    <name type="scientific">Desulfamplus magnetovallimortis</name>
    <dbReference type="NCBI Taxonomy" id="1246637"/>
    <lineage>
        <taxon>Bacteria</taxon>
        <taxon>Pseudomonadati</taxon>
        <taxon>Thermodesulfobacteriota</taxon>
        <taxon>Desulfobacteria</taxon>
        <taxon>Desulfobacterales</taxon>
        <taxon>Desulfobacteraceae</taxon>
        <taxon>Desulfamplus</taxon>
    </lineage>
</organism>
<dbReference type="RefSeq" id="WP_080800347.1">
    <property type="nucleotide sequence ID" value="NZ_LT828541.1"/>
</dbReference>
<accession>A0A1W1HGL5</accession>
<name>A0A1W1HGL5_9BACT</name>
<evidence type="ECO:0000313" key="2">
    <source>
        <dbReference type="Proteomes" id="UP000191931"/>
    </source>
</evidence>
<dbReference type="EMBL" id="FWEV01000276">
    <property type="protein sequence ID" value="SLM31528.1"/>
    <property type="molecule type" value="Genomic_DNA"/>
</dbReference>
<keyword evidence="2" id="KW-1185">Reference proteome</keyword>
<protein>
    <submittedName>
        <fullName evidence="1">Uncharacterized protein</fullName>
    </submittedName>
</protein>